<evidence type="ECO:0000259" key="6">
    <source>
        <dbReference type="Pfam" id="PF03442"/>
    </source>
</evidence>
<dbReference type="InterPro" id="IPR013783">
    <property type="entry name" value="Ig-like_fold"/>
</dbReference>
<evidence type="ECO:0000313" key="7">
    <source>
        <dbReference type="EMBL" id="REE77681.1"/>
    </source>
</evidence>
<keyword evidence="4" id="KW-0624">Polysaccharide degradation</keyword>
<name>A0A3D9RH72_9BACL</name>
<dbReference type="AlphaFoldDB" id="A0A3D9RH72"/>
<organism evidence="7 8">
    <name type="scientific">Paenibacillus taihuensis</name>
    <dbReference type="NCBI Taxonomy" id="1156355"/>
    <lineage>
        <taxon>Bacteria</taxon>
        <taxon>Bacillati</taxon>
        <taxon>Bacillota</taxon>
        <taxon>Bacilli</taxon>
        <taxon>Bacillales</taxon>
        <taxon>Paenibacillaceae</taxon>
        <taxon>Paenibacillus</taxon>
    </lineage>
</organism>
<keyword evidence="2" id="KW-0136">Cellulose degradation</keyword>
<proteinExistence type="predicted"/>
<dbReference type="InterPro" id="IPR036278">
    <property type="entry name" value="Sialidase_sf"/>
</dbReference>
<dbReference type="InterPro" id="IPR014756">
    <property type="entry name" value="Ig_E-set"/>
</dbReference>
<dbReference type="InterPro" id="IPR005102">
    <property type="entry name" value="Carbo-bd_X2"/>
</dbReference>
<feature type="domain" description="Carbohydrate binding X2" evidence="6">
    <location>
        <begin position="347"/>
        <end position="395"/>
    </location>
</feature>
<keyword evidence="8" id="KW-1185">Reference proteome</keyword>
<reference evidence="7 8" key="1">
    <citation type="submission" date="2018-08" db="EMBL/GenBank/DDBJ databases">
        <title>Genomic Encyclopedia of Type Strains, Phase III (KMG-III): the genomes of soil and plant-associated and newly described type strains.</title>
        <authorList>
            <person name="Whitman W."/>
        </authorList>
    </citation>
    <scope>NUCLEOTIDE SEQUENCE [LARGE SCALE GENOMIC DNA]</scope>
    <source>
        <strain evidence="7 8">CGMCC 1.10966</strain>
    </source>
</reference>
<feature type="signal peptide" evidence="5">
    <location>
        <begin position="1"/>
        <end position="28"/>
    </location>
</feature>
<dbReference type="SUPFAM" id="SSF81296">
    <property type="entry name" value="E set domains"/>
    <property type="match status" value="1"/>
</dbReference>
<feature type="chain" id="PRO_5039553973" evidence="5">
    <location>
        <begin position="29"/>
        <end position="395"/>
    </location>
</feature>
<dbReference type="GO" id="GO:0030245">
    <property type="term" value="P:cellulose catabolic process"/>
    <property type="evidence" value="ECO:0007669"/>
    <property type="project" value="UniProtKB-KW"/>
</dbReference>
<dbReference type="Pfam" id="PF03442">
    <property type="entry name" value="CBM_X2"/>
    <property type="match status" value="1"/>
</dbReference>
<accession>A0A3D9RH72</accession>
<dbReference type="Gene3D" id="2.60.40.10">
    <property type="entry name" value="Immunoglobulins"/>
    <property type="match status" value="1"/>
</dbReference>
<evidence type="ECO:0000256" key="3">
    <source>
        <dbReference type="ARBA" id="ARBA00023277"/>
    </source>
</evidence>
<protein>
    <submittedName>
        <fullName evidence="7">Carbohydrate binding protein with CBMX2 domain</fullName>
    </submittedName>
</protein>
<comment type="caution">
    <text evidence="7">The sequence shown here is derived from an EMBL/GenBank/DDBJ whole genome shotgun (WGS) entry which is preliminary data.</text>
</comment>
<sequence>MKLISKIKRMMALTTAILLLGICIPQYAGTVSAATSTWTTKTSSGIDGDFYAAAYDGTSLLAVSFSSFNSGHLYKLNGMGNWVQQTISFTPALADNTYTLSYIMYTGTKWVLTGMKLGTGGYDSFLATSSDGILWNIASNCSIVNTSYGQGNLFGASFHGNTYVAVGGINGSVDGQIMTSTDGGATCTSTQSDNSMFYGVTYANNLFVAVGNNGIIYTSSDGLNWTLRDSHISGPLDGIAYGNGHFVAVGANGDVAVSADGTTWTASKISGAVLYAITYANGLFVAGGESQFYSSSDDGSNWEAEAASPSLGSHYINMMMYNNGQFLAFGSGGVSATRISVSTDSTISPATGSFDKNPANQADISTTMTLNGNTLSGIANGAAPLVSGTDYSVSG</sequence>
<feature type="non-terminal residue" evidence="7">
    <location>
        <position position="395"/>
    </location>
</feature>
<evidence type="ECO:0000256" key="1">
    <source>
        <dbReference type="ARBA" id="ARBA00022729"/>
    </source>
</evidence>
<gene>
    <name evidence="7" type="ORF">A8990_1271</name>
</gene>
<keyword evidence="3" id="KW-0119">Carbohydrate metabolism</keyword>
<evidence type="ECO:0000256" key="2">
    <source>
        <dbReference type="ARBA" id="ARBA00023001"/>
    </source>
</evidence>
<dbReference type="SUPFAM" id="SSF50939">
    <property type="entry name" value="Sialidases"/>
    <property type="match status" value="2"/>
</dbReference>
<evidence type="ECO:0000313" key="8">
    <source>
        <dbReference type="Proteomes" id="UP000256304"/>
    </source>
</evidence>
<dbReference type="EMBL" id="QTTN01000027">
    <property type="protein sequence ID" value="REE77681.1"/>
    <property type="molecule type" value="Genomic_DNA"/>
</dbReference>
<evidence type="ECO:0000256" key="4">
    <source>
        <dbReference type="ARBA" id="ARBA00023326"/>
    </source>
</evidence>
<keyword evidence="1 5" id="KW-0732">Signal</keyword>
<dbReference type="Proteomes" id="UP000256304">
    <property type="component" value="Unassembled WGS sequence"/>
</dbReference>
<evidence type="ECO:0000256" key="5">
    <source>
        <dbReference type="SAM" id="SignalP"/>
    </source>
</evidence>